<evidence type="ECO:0000259" key="1">
    <source>
        <dbReference type="Pfam" id="PF03109"/>
    </source>
</evidence>
<accession>A0A7S0KJJ2</accession>
<name>A0A7S0KJJ2_9CHLO</name>
<sequence>MTAAIVAVASRNARSVGVVEAFVKRLELGGVIGACVSRVAAAAPSVARGALTSWAQWQGVRVLMRIVAPRQARKIDYSMRVAPVLASYMVAKKRIARFDDLEKRDAAWERQHQWGAARMRDVIEDFGGFYRKVGQIAGTAKQMMPAPYIECFSKTMDNNPPVSFRKVRKTLENSLGGPLGLHFAELSRKPVATASIAQVHFGRLLDGREVAVKVQATDSAMMIGDIYNMLSTTKAMRWLGLNEGLDFPTIFRAYLDVIDDEFDFTIEARKTEEFAKLLDEAGLSDRIIVPTVITATRRVLIMRRVRGMKLLTLFNRARSNNKIPRCPSPVAKCHAIGGRGWRGVFYTMFEAWGVMMLHHGHFHSDPHPGNFMVSNDGKLVLLDWGQTKRVSDLERMHMCRLTLYMSNEDHYNIAYEIREHGSVRLEKPTTEALSALAYAYFDTRPSALAEMNVMDFKNSPFVHNKILKNTQEGFFAIRSVFLLRGMLSTCGLEMSMVEAWESIARRALIENGHVPPSRFRLKAQKVVNRSVVSLQRRLNVGSGATLNTLDAYMSTREPTSDAPGRWPSTSSFW</sequence>
<dbReference type="SUPFAM" id="SSF56112">
    <property type="entry name" value="Protein kinase-like (PK-like)"/>
    <property type="match status" value="1"/>
</dbReference>
<gene>
    <name evidence="2" type="ORF">OMED0929_LOCUS3390</name>
</gene>
<evidence type="ECO:0000313" key="2">
    <source>
        <dbReference type="EMBL" id="CAD8581549.1"/>
    </source>
</evidence>
<dbReference type="AlphaFoldDB" id="A0A7S0KJJ2"/>
<dbReference type="Pfam" id="PF03109">
    <property type="entry name" value="ABC1"/>
    <property type="match status" value="1"/>
</dbReference>
<organism evidence="2">
    <name type="scientific">Ostreococcus mediterraneus</name>
    <dbReference type="NCBI Taxonomy" id="1486918"/>
    <lineage>
        <taxon>Eukaryota</taxon>
        <taxon>Viridiplantae</taxon>
        <taxon>Chlorophyta</taxon>
        <taxon>Mamiellophyceae</taxon>
        <taxon>Mamiellales</taxon>
        <taxon>Bathycoccaceae</taxon>
        <taxon>Ostreococcus</taxon>
    </lineage>
</organism>
<dbReference type="PANTHER" id="PTHR43173">
    <property type="entry name" value="ABC1 FAMILY PROTEIN"/>
    <property type="match status" value="1"/>
</dbReference>
<proteinExistence type="predicted"/>
<protein>
    <recommendedName>
        <fullName evidence="1">ABC1 atypical kinase-like domain-containing protein</fullName>
    </recommendedName>
</protein>
<dbReference type="InterPro" id="IPR051130">
    <property type="entry name" value="Mito_struct-func_regulator"/>
</dbReference>
<dbReference type="PANTHER" id="PTHR43173:SF12">
    <property type="entry name" value="PROTEIN KINASE SUPERFAMILY PROTEIN"/>
    <property type="match status" value="1"/>
</dbReference>
<dbReference type="InterPro" id="IPR011009">
    <property type="entry name" value="Kinase-like_dom_sf"/>
</dbReference>
<feature type="domain" description="ABC1 atypical kinase-like" evidence="1">
    <location>
        <begin position="156"/>
        <end position="414"/>
    </location>
</feature>
<dbReference type="EMBL" id="HBEW01004044">
    <property type="protein sequence ID" value="CAD8581549.1"/>
    <property type="molecule type" value="Transcribed_RNA"/>
</dbReference>
<reference evidence="2" key="1">
    <citation type="submission" date="2021-01" db="EMBL/GenBank/DDBJ databases">
        <authorList>
            <person name="Corre E."/>
            <person name="Pelletier E."/>
            <person name="Niang G."/>
            <person name="Scheremetjew M."/>
            <person name="Finn R."/>
            <person name="Kale V."/>
            <person name="Holt S."/>
            <person name="Cochrane G."/>
            <person name="Meng A."/>
            <person name="Brown T."/>
            <person name="Cohen L."/>
        </authorList>
    </citation>
    <scope>NUCLEOTIDE SEQUENCE</scope>
    <source>
        <strain evidence="2">Clade-D-RCC2572</strain>
    </source>
</reference>
<dbReference type="InterPro" id="IPR004147">
    <property type="entry name" value="ABC1_dom"/>
</dbReference>
<dbReference type="CDD" id="cd05121">
    <property type="entry name" value="ABC1_ADCK3-like"/>
    <property type="match status" value="1"/>
</dbReference>